<sequence>MFPLPSHCRAQERVFAIPELAKEICWHLHAVQHASGQGDLVNVARSCRRLMDPALDFLWSQLEDVRPLLDLIPAVVSFISGESGYDEKIHGPHILMEPLDKAQFVRFDFYAKRVQALRYHHEPGSDRVPCTIFPQLRECRTTPLLPNLKLTTTDV</sequence>
<reference evidence="2" key="1">
    <citation type="journal article" date="2014" name="Proc. Natl. Acad. Sci. U.S.A.">
        <title>Extensive sampling of basidiomycete genomes demonstrates inadequacy of the white-rot/brown-rot paradigm for wood decay fungi.</title>
        <authorList>
            <person name="Riley R."/>
            <person name="Salamov A.A."/>
            <person name="Brown D.W."/>
            <person name="Nagy L.G."/>
            <person name="Floudas D."/>
            <person name="Held B.W."/>
            <person name="Levasseur A."/>
            <person name="Lombard V."/>
            <person name="Morin E."/>
            <person name="Otillar R."/>
            <person name="Lindquist E.A."/>
            <person name="Sun H."/>
            <person name="LaButti K.M."/>
            <person name="Schmutz J."/>
            <person name="Jabbour D."/>
            <person name="Luo H."/>
            <person name="Baker S.E."/>
            <person name="Pisabarro A.G."/>
            <person name="Walton J.D."/>
            <person name="Blanchette R.A."/>
            <person name="Henrissat B."/>
            <person name="Martin F."/>
            <person name="Cullen D."/>
            <person name="Hibbett D.S."/>
            <person name="Grigoriev I.V."/>
        </authorList>
    </citation>
    <scope>NUCLEOTIDE SEQUENCE [LARGE SCALE GENOMIC DNA]</scope>
    <source>
        <strain evidence="2">MUCL 33604</strain>
    </source>
</reference>
<dbReference type="AlphaFoldDB" id="A0A067PKM5"/>
<evidence type="ECO:0008006" key="3">
    <source>
        <dbReference type="Google" id="ProtNLM"/>
    </source>
</evidence>
<dbReference type="HOGENOM" id="CLU_1865406_0_0_1"/>
<gene>
    <name evidence="1" type="ORF">JAAARDRAFT_707217</name>
</gene>
<accession>A0A067PKM5</accession>
<dbReference type="EMBL" id="KL197753">
    <property type="protein sequence ID" value="KDQ50986.1"/>
    <property type="molecule type" value="Genomic_DNA"/>
</dbReference>
<proteinExistence type="predicted"/>
<name>A0A067PKM5_9AGAM</name>
<dbReference type="Proteomes" id="UP000027265">
    <property type="component" value="Unassembled WGS sequence"/>
</dbReference>
<evidence type="ECO:0000313" key="2">
    <source>
        <dbReference type="Proteomes" id="UP000027265"/>
    </source>
</evidence>
<keyword evidence="2" id="KW-1185">Reference proteome</keyword>
<dbReference type="InParanoid" id="A0A067PKM5"/>
<dbReference type="OrthoDB" id="3041441at2759"/>
<organism evidence="1 2">
    <name type="scientific">Jaapia argillacea MUCL 33604</name>
    <dbReference type="NCBI Taxonomy" id="933084"/>
    <lineage>
        <taxon>Eukaryota</taxon>
        <taxon>Fungi</taxon>
        <taxon>Dikarya</taxon>
        <taxon>Basidiomycota</taxon>
        <taxon>Agaricomycotina</taxon>
        <taxon>Agaricomycetes</taxon>
        <taxon>Agaricomycetidae</taxon>
        <taxon>Jaapiales</taxon>
        <taxon>Jaapiaceae</taxon>
        <taxon>Jaapia</taxon>
    </lineage>
</organism>
<protein>
    <recommendedName>
        <fullName evidence="3">F-box domain-containing protein</fullName>
    </recommendedName>
</protein>
<evidence type="ECO:0000313" key="1">
    <source>
        <dbReference type="EMBL" id="KDQ50986.1"/>
    </source>
</evidence>